<protein>
    <recommendedName>
        <fullName evidence="2">Reverse transcriptase</fullName>
    </recommendedName>
</protein>
<sequence length="114" mass="13429">MARFFWHGELGSKIHWLAWGKLYRRRADRGLGFRRLKEYNIVLLAKQAWRVATRYDTLLHQILRQRYFPGSNFFAANAGANPSYTWRSMLRSRELLIAGTRWQIGDGQTATIID</sequence>
<dbReference type="AlphaFoldDB" id="A0AAW2Y8F6"/>
<proteinExistence type="predicted"/>
<comment type="caution">
    <text evidence="1">The sequence shown here is derived from an EMBL/GenBank/DDBJ whole genome shotgun (WGS) entry which is preliminary data.</text>
</comment>
<evidence type="ECO:0008006" key="2">
    <source>
        <dbReference type="Google" id="ProtNLM"/>
    </source>
</evidence>
<gene>
    <name evidence="1" type="ORF">Slati_0092500</name>
</gene>
<reference evidence="1" key="2">
    <citation type="journal article" date="2024" name="Plant">
        <title>Genomic evolution and insights into agronomic trait innovations of Sesamum species.</title>
        <authorList>
            <person name="Miao H."/>
            <person name="Wang L."/>
            <person name="Qu L."/>
            <person name="Liu H."/>
            <person name="Sun Y."/>
            <person name="Le M."/>
            <person name="Wang Q."/>
            <person name="Wei S."/>
            <person name="Zheng Y."/>
            <person name="Lin W."/>
            <person name="Duan Y."/>
            <person name="Cao H."/>
            <person name="Xiong S."/>
            <person name="Wang X."/>
            <person name="Wei L."/>
            <person name="Li C."/>
            <person name="Ma Q."/>
            <person name="Ju M."/>
            <person name="Zhao R."/>
            <person name="Li G."/>
            <person name="Mu C."/>
            <person name="Tian Q."/>
            <person name="Mei H."/>
            <person name="Zhang T."/>
            <person name="Gao T."/>
            <person name="Zhang H."/>
        </authorList>
    </citation>
    <scope>NUCLEOTIDE SEQUENCE</scope>
    <source>
        <strain evidence="1">KEN1</strain>
    </source>
</reference>
<accession>A0AAW2Y8F6</accession>
<name>A0AAW2Y8F6_9LAMI</name>
<dbReference type="EMBL" id="JACGWN010000001">
    <property type="protein sequence ID" value="KAL0462049.1"/>
    <property type="molecule type" value="Genomic_DNA"/>
</dbReference>
<organism evidence="1">
    <name type="scientific">Sesamum latifolium</name>
    <dbReference type="NCBI Taxonomy" id="2727402"/>
    <lineage>
        <taxon>Eukaryota</taxon>
        <taxon>Viridiplantae</taxon>
        <taxon>Streptophyta</taxon>
        <taxon>Embryophyta</taxon>
        <taxon>Tracheophyta</taxon>
        <taxon>Spermatophyta</taxon>
        <taxon>Magnoliopsida</taxon>
        <taxon>eudicotyledons</taxon>
        <taxon>Gunneridae</taxon>
        <taxon>Pentapetalae</taxon>
        <taxon>asterids</taxon>
        <taxon>lamiids</taxon>
        <taxon>Lamiales</taxon>
        <taxon>Pedaliaceae</taxon>
        <taxon>Sesamum</taxon>
    </lineage>
</organism>
<evidence type="ECO:0000313" key="1">
    <source>
        <dbReference type="EMBL" id="KAL0462049.1"/>
    </source>
</evidence>
<reference evidence="1" key="1">
    <citation type="submission" date="2020-06" db="EMBL/GenBank/DDBJ databases">
        <authorList>
            <person name="Li T."/>
            <person name="Hu X."/>
            <person name="Zhang T."/>
            <person name="Song X."/>
            <person name="Zhang H."/>
            <person name="Dai N."/>
            <person name="Sheng W."/>
            <person name="Hou X."/>
            <person name="Wei L."/>
        </authorList>
    </citation>
    <scope>NUCLEOTIDE SEQUENCE</scope>
    <source>
        <strain evidence="1">KEN1</strain>
        <tissue evidence="1">Leaf</tissue>
    </source>
</reference>